<dbReference type="CDD" id="cd06261">
    <property type="entry name" value="TM_PBP2"/>
    <property type="match status" value="2"/>
</dbReference>
<feature type="transmembrane region" description="Helical" evidence="8">
    <location>
        <begin position="510"/>
        <end position="532"/>
    </location>
</feature>
<comment type="subcellular location">
    <subcellularLocation>
        <location evidence="1">Cell inner membrane</location>
        <topology evidence="1">Multi-pass membrane protein</topology>
    </subcellularLocation>
    <subcellularLocation>
        <location evidence="8">Cell membrane</location>
        <topology evidence="8">Multi-pass membrane protein</topology>
    </subcellularLocation>
</comment>
<feature type="transmembrane region" description="Helical" evidence="8">
    <location>
        <begin position="313"/>
        <end position="338"/>
    </location>
</feature>
<dbReference type="Gene3D" id="1.10.3720.10">
    <property type="entry name" value="MetI-like"/>
    <property type="match status" value="2"/>
</dbReference>
<dbReference type="PROSITE" id="PS50928">
    <property type="entry name" value="ABC_TM1"/>
    <property type="match status" value="2"/>
</dbReference>
<name>A0A7J5B5F9_9MICO</name>
<dbReference type="EMBL" id="WBJX01000001">
    <property type="protein sequence ID" value="KAB1639409.1"/>
    <property type="molecule type" value="Genomic_DNA"/>
</dbReference>
<evidence type="ECO:0000256" key="1">
    <source>
        <dbReference type="ARBA" id="ARBA00004429"/>
    </source>
</evidence>
<feature type="domain" description="ABC transmembrane type-1" evidence="10">
    <location>
        <begin position="370"/>
        <end position="574"/>
    </location>
</feature>
<evidence type="ECO:0000256" key="2">
    <source>
        <dbReference type="ARBA" id="ARBA00022448"/>
    </source>
</evidence>
<dbReference type="GO" id="GO:0055085">
    <property type="term" value="P:transmembrane transport"/>
    <property type="evidence" value="ECO:0007669"/>
    <property type="project" value="InterPro"/>
</dbReference>
<feature type="transmembrane region" description="Helical" evidence="8">
    <location>
        <begin position="165"/>
        <end position="184"/>
    </location>
</feature>
<dbReference type="PANTHER" id="PTHR43357">
    <property type="entry name" value="INNER MEMBRANE ABC TRANSPORTER PERMEASE PROTEIN YDCV"/>
    <property type="match status" value="1"/>
</dbReference>
<proteinExistence type="inferred from homology"/>
<sequence>MTSTLEAVAGGGAAPPPATPAAPRRGKRPAPRTRARADRSVVILGLAVALVLLLLIGYPVVRLLSAAFAPDGLAVLGSIVTDPVNHRIILNTLTLGLIVGVVGTIIGFLFAFAQVRVAFRGKRALHLLAMVPIVAPPFAVATAVITLFGRNGAISNGIFGIKGDIYGLTGLVIVLSLSFFPVAYMNFRGMLESLDPSLDEAAAGLGASKLKVFFSVTIPMLVPGFAGSFLLLFVESIADLANPLVLGGDYTVLASRAYLAVTGDYNTSAGAAYSLTILVPALLVFLVQRYWVSKRSVVTVTGKPTGRSEQITAASIRVPILLLVGSISALIVTIYLTVLSGGFMKVPGVNNEFTLEHFQFVLTGIGSKAMTDTATLALIAAPIAGVLGMLIAWLVVRKLRRTAGILDFVGMLGLAVPGTVLGIGYALSYITPTTIFGVQILPALAGGSAAFAGGIAIVMVYITRSLPSGQRSGIAALNQIHPAIEEASTSLGAGSGTTFRKVTLPLIQSALLTGLTFAFARSMTTLSPIVFLTTPGIKIMTSQILAEVDSGRFGNAFAYCTVLILIVLTLILIINFLVRKVIFRGRTHRR</sequence>
<keyword evidence="3" id="KW-1003">Cell membrane</keyword>
<feature type="transmembrane region" description="Helical" evidence="8">
    <location>
        <begin position="212"/>
        <end position="234"/>
    </location>
</feature>
<dbReference type="OrthoDB" id="9804629at2"/>
<evidence type="ECO:0000256" key="4">
    <source>
        <dbReference type="ARBA" id="ARBA00022519"/>
    </source>
</evidence>
<evidence type="ECO:0000256" key="7">
    <source>
        <dbReference type="ARBA" id="ARBA00023136"/>
    </source>
</evidence>
<dbReference type="InterPro" id="IPR000515">
    <property type="entry name" value="MetI-like"/>
</dbReference>
<keyword evidence="12" id="KW-1185">Reference proteome</keyword>
<feature type="transmembrane region" description="Helical" evidence="8">
    <location>
        <begin position="556"/>
        <end position="578"/>
    </location>
</feature>
<feature type="transmembrane region" description="Helical" evidence="8">
    <location>
        <begin position="376"/>
        <end position="396"/>
    </location>
</feature>
<dbReference type="PANTHER" id="PTHR43357:SF3">
    <property type="entry name" value="FE(3+)-TRANSPORT SYSTEM PERMEASE PROTEIN FBPB 2"/>
    <property type="match status" value="1"/>
</dbReference>
<evidence type="ECO:0000256" key="6">
    <source>
        <dbReference type="ARBA" id="ARBA00022989"/>
    </source>
</evidence>
<dbReference type="SUPFAM" id="SSF161098">
    <property type="entry name" value="MetI-like"/>
    <property type="match status" value="2"/>
</dbReference>
<protein>
    <submittedName>
        <fullName evidence="11">Iron ABC transporter permease</fullName>
    </submittedName>
</protein>
<evidence type="ECO:0000256" key="5">
    <source>
        <dbReference type="ARBA" id="ARBA00022692"/>
    </source>
</evidence>
<keyword evidence="4" id="KW-0997">Cell inner membrane</keyword>
<comment type="similarity">
    <text evidence="8">Belongs to the binding-protein-dependent transport system permease family.</text>
</comment>
<feature type="transmembrane region" description="Helical" evidence="8">
    <location>
        <begin position="41"/>
        <end position="68"/>
    </location>
</feature>
<evidence type="ECO:0000256" key="9">
    <source>
        <dbReference type="SAM" id="MobiDB-lite"/>
    </source>
</evidence>
<dbReference type="GO" id="GO:0005886">
    <property type="term" value="C:plasma membrane"/>
    <property type="evidence" value="ECO:0007669"/>
    <property type="project" value="UniProtKB-SubCell"/>
</dbReference>
<feature type="transmembrane region" description="Helical" evidence="8">
    <location>
        <begin position="408"/>
        <end position="428"/>
    </location>
</feature>
<comment type="caution">
    <text evidence="11">The sequence shown here is derived from an EMBL/GenBank/DDBJ whole genome shotgun (WGS) entry which is preliminary data.</text>
</comment>
<evidence type="ECO:0000256" key="3">
    <source>
        <dbReference type="ARBA" id="ARBA00022475"/>
    </source>
</evidence>
<evidence type="ECO:0000259" key="10">
    <source>
        <dbReference type="PROSITE" id="PS50928"/>
    </source>
</evidence>
<feature type="transmembrane region" description="Helical" evidence="8">
    <location>
        <begin position="88"/>
        <end position="112"/>
    </location>
</feature>
<keyword evidence="7 8" id="KW-0472">Membrane</keyword>
<evidence type="ECO:0000313" key="12">
    <source>
        <dbReference type="Proteomes" id="UP000490386"/>
    </source>
</evidence>
<evidence type="ECO:0000256" key="8">
    <source>
        <dbReference type="RuleBase" id="RU363032"/>
    </source>
</evidence>
<organism evidence="11 12">
    <name type="scientific">Pseudoclavibacter terrae</name>
    <dbReference type="NCBI Taxonomy" id="1530195"/>
    <lineage>
        <taxon>Bacteria</taxon>
        <taxon>Bacillati</taxon>
        <taxon>Actinomycetota</taxon>
        <taxon>Actinomycetes</taxon>
        <taxon>Micrococcales</taxon>
        <taxon>Microbacteriaceae</taxon>
        <taxon>Pseudoclavibacter</taxon>
    </lineage>
</organism>
<keyword evidence="6 8" id="KW-1133">Transmembrane helix</keyword>
<feature type="region of interest" description="Disordered" evidence="9">
    <location>
        <begin position="1"/>
        <end position="33"/>
    </location>
</feature>
<dbReference type="AlphaFoldDB" id="A0A7J5B5F9"/>
<feature type="compositionally biased region" description="Basic residues" evidence="9">
    <location>
        <begin position="24"/>
        <end position="33"/>
    </location>
</feature>
<keyword evidence="2 8" id="KW-0813">Transport</keyword>
<accession>A0A7J5B5F9</accession>
<feature type="transmembrane region" description="Helical" evidence="8">
    <location>
        <begin position="271"/>
        <end position="292"/>
    </location>
</feature>
<reference evidence="11 12" key="1">
    <citation type="submission" date="2019-09" db="EMBL/GenBank/DDBJ databases">
        <title>Phylogeny of genus Pseudoclavibacter and closely related genus.</title>
        <authorList>
            <person name="Li Y."/>
        </authorList>
    </citation>
    <scope>NUCLEOTIDE SEQUENCE [LARGE SCALE GENOMIC DNA]</scope>
    <source>
        <strain evidence="11 12">THG-MD12</strain>
    </source>
</reference>
<gene>
    <name evidence="11" type="ORF">F8O03_03480</name>
</gene>
<dbReference type="InterPro" id="IPR035906">
    <property type="entry name" value="MetI-like_sf"/>
</dbReference>
<dbReference type="Proteomes" id="UP000490386">
    <property type="component" value="Unassembled WGS sequence"/>
</dbReference>
<keyword evidence="5 8" id="KW-0812">Transmembrane</keyword>
<dbReference type="Pfam" id="PF00528">
    <property type="entry name" value="BPD_transp_1"/>
    <property type="match status" value="2"/>
</dbReference>
<feature type="domain" description="ABC transmembrane type-1" evidence="10">
    <location>
        <begin position="89"/>
        <end position="288"/>
    </location>
</feature>
<evidence type="ECO:0000313" key="11">
    <source>
        <dbReference type="EMBL" id="KAB1639409.1"/>
    </source>
</evidence>
<feature type="transmembrane region" description="Helical" evidence="8">
    <location>
        <begin position="124"/>
        <end position="145"/>
    </location>
</feature>
<feature type="transmembrane region" description="Helical" evidence="8">
    <location>
        <begin position="440"/>
        <end position="462"/>
    </location>
</feature>